<dbReference type="Gene3D" id="3.30.700.10">
    <property type="entry name" value="Glycoprotein, Type 4 Pilin"/>
    <property type="match status" value="1"/>
</dbReference>
<dbReference type="PANTHER" id="PTHR30093">
    <property type="entry name" value="GENERAL SECRETION PATHWAY PROTEIN G"/>
    <property type="match status" value="1"/>
</dbReference>
<reference evidence="1" key="1">
    <citation type="submission" date="2018-05" db="EMBL/GenBank/DDBJ databases">
        <authorList>
            <person name="Lanie J.A."/>
            <person name="Ng W.-L."/>
            <person name="Kazmierczak K.M."/>
            <person name="Andrzejewski T.M."/>
            <person name="Davidsen T.M."/>
            <person name="Wayne K.J."/>
            <person name="Tettelin H."/>
            <person name="Glass J.I."/>
            <person name="Rusch D."/>
            <person name="Podicherti R."/>
            <person name="Tsui H.-C.T."/>
            <person name="Winkler M.E."/>
        </authorList>
    </citation>
    <scope>NUCLEOTIDE SEQUENCE</scope>
</reference>
<organism evidence="1">
    <name type="scientific">marine metagenome</name>
    <dbReference type="NCBI Taxonomy" id="408172"/>
    <lineage>
        <taxon>unclassified sequences</taxon>
        <taxon>metagenomes</taxon>
        <taxon>ecological metagenomes</taxon>
    </lineage>
</organism>
<sequence length="280" mass="30538">MKIKRKQHGFTLIELLVVIAIIAILASLLLPALAKAKAKATGISCMSNNKQVVLAWLMYAGDNEGFLAGCLGNPNAGTVWVPGNLNFNAGNRDNVNKDLLLDRKKGALLGKYLQNPEVFKCPADMSFVTISRKAVPRVRSISMSQSFGRNPSEKPNGGAGQWLPYSRFLTYKHEGEMARPGPSNLFVFLDEHPNSINDAAFAVKCDARDGGARIIDFPASYHNGACGFGFADGHAEIKKWRDKRTIVEASFDGRKGMSLNVASPNNPDVAWMQDRASARK</sequence>
<protein>
    <recommendedName>
        <fullName evidence="2">Prepilin-type N-terminal cleavage/methylation domain-containing protein</fullName>
    </recommendedName>
</protein>
<dbReference type="PANTHER" id="PTHR30093:SF2">
    <property type="entry name" value="TYPE II SECRETION SYSTEM PROTEIN H"/>
    <property type="match status" value="1"/>
</dbReference>
<proteinExistence type="predicted"/>
<accession>A0A382AJ28</accession>
<dbReference type="InterPro" id="IPR045584">
    <property type="entry name" value="Pilin-like"/>
</dbReference>
<dbReference type="AlphaFoldDB" id="A0A382AJ28"/>
<dbReference type="PROSITE" id="PS00409">
    <property type="entry name" value="PROKAR_NTER_METHYL"/>
    <property type="match status" value="1"/>
</dbReference>
<dbReference type="NCBIfam" id="TIGR02532">
    <property type="entry name" value="IV_pilin_GFxxxE"/>
    <property type="match status" value="1"/>
</dbReference>
<evidence type="ECO:0000313" key="1">
    <source>
        <dbReference type="EMBL" id="SVB01007.1"/>
    </source>
</evidence>
<name>A0A382AJ28_9ZZZZ</name>
<gene>
    <name evidence="1" type="ORF">METZ01_LOCUS153861</name>
</gene>
<dbReference type="EMBL" id="UINC01025434">
    <property type="protein sequence ID" value="SVB01007.1"/>
    <property type="molecule type" value="Genomic_DNA"/>
</dbReference>
<dbReference type="Pfam" id="PF07963">
    <property type="entry name" value="N_methyl"/>
    <property type="match status" value="1"/>
</dbReference>
<dbReference type="InterPro" id="IPR012902">
    <property type="entry name" value="N_methyl_site"/>
</dbReference>
<evidence type="ECO:0008006" key="2">
    <source>
        <dbReference type="Google" id="ProtNLM"/>
    </source>
</evidence>
<dbReference type="SUPFAM" id="SSF54523">
    <property type="entry name" value="Pili subunits"/>
    <property type="match status" value="1"/>
</dbReference>